<feature type="transmembrane region" description="Helical" evidence="1">
    <location>
        <begin position="549"/>
        <end position="573"/>
    </location>
</feature>
<dbReference type="RefSeq" id="XP_062734132.1">
    <property type="nucleotide sequence ID" value="XM_062872566.1"/>
</dbReference>
<feature type="transmembrane region" description="Helical" evidence="1">
    <location>
        <begin position="503"/>
        <end position="521"/>
    </location>
</feature>
<dbReference type="Proteomes" id="UP001322138">
    <property type="component" value="Unassembled WGS sequence"/>
</dbReference>
<keyword evidence="1" id="KW-0812">Transmembrane</keyword>
<name>A0ABR0FN47_9PEZI</name>
<evidence type="ECO:0000313" key="2">
    <source>
        <dbReference type="EMBL" id="KAK4645156.1"/>
    </source>
</evidence>
<keyword evidence="1" id="KW-0472">Membrane</keyword>
<dbReference type="Gene3D" id="1.20.58.340">
    <property type="entry name" value="Magnesium transport protein CorA, transmembrane region"/>
    <property type="match status" value="1"/>
</dbReference>
<organism evidence="2 3">
    <name type="scientific">Podospora bellae-mahoneyi</name>
    <dbReference type="NCBI Taxonomy" id="2093777"/>
    <lineage>
        <taxon>Eukaryota</taxon>
        <taxon>Fungi</taxon>
        <taxon>Dikarya</taxon>
        <taxon>Ascomycota</taxon>
        <taxon>Pezizomycotina</taxon>
        <taxon>Sordariomycetes</taxon>
        <taxon>Sordariomycetidae</taxon>
        <taxon>Sordariales</taxon>
        <taxon>Podosporaceae</taxon>
        <taxon>Podospora</taxon>
    </lineage>
</organism>
<evidence type="ECO:0000256" key="1">
    <source>
        <dbReference type="SAM" id="Phobius"/>
    </source>
</evidence>
<proteinExistence type="predicted"/>
<reference evidence="2 3" key="1">
    <citation type="journal article" date="2023" name="bioRxiv">
        <title>High-quality genome assemblies of four members of thePodospora anserinaspecies complex.</title>
        <authorList>
            <person name="Ament-Velasquez S.L."/>
            <person name="Vogan A.A."/>
            <person name="Wallerman O."/>
            <person name="Hartmann F."/>
            <person name="Gautier V."/>
            <person name="Silar P."/>
            <person name="Giraud T."/>
            <person name="Johannesson H."/>
        </authorList>
    </citation>
    <scope>NUCLEOTIDE SEQUENCE [LARGE SCALE GENOMIC DNA]</scope>
    <source>
        <strain evidence="2 3">CBS 112042</strain>
    </source>
</reference>
<keyword evidence="3" id="KW-1185">Reference proteome</keyword>
<evidence type="ECO:0000313" key="3">
    <source>
        <dbReference type="Proteomes" id="UP001322138"/>
    </source>
</evidence>
<dbReference type="EMBL" id="JAFFGZ010000005">
    <property type="protein sequence ID" value="KAK4645156.1"/>
    <property type="molecule type" value="Genomic_DNA"/>
</dbReference>
<sequence length="589" mass="66112">MQVVLKGIRDPLWYARILEKHLESTTRAIRRQVLNKSNKRQHYRLTDQDLQEGTDHFLEAEGPPTIDYPFHRDSYYMLEAYLPNRSWIDGKWVYLPASLHERDVAGLINSLFPPTTANIISMEDVYQHFGRHSLWDKHDVFKSPTFDVTEIWVDSEGKNKSLIQNRKISSPDVDNWLDEPFCQSLPSLSGTGTRVVRIVWVGQDVVVGGGRSGPSTRILDQLAERWGLRSAMDYARSSFAGVSACPGRDNSTFFTVTYHPKLAVSWSYNITSIGVPRTHAVIFAEGEERAELSRILKSTWGPALATDAMFPALICSLLLAHELDSTLDDIKKVVREVEARTGHHRFTSRRETQPAAGELGQLSAQMSGCAAKLANGARKLKLVEEINHLISHHSSSPPLPAATQRNQTQPPNVASYRFYQTLPLQTETAQQLAGAPTAWVSLLSHRATMQQTELTYTQSRIDIQIRALFHLIAQQDNAIAFDTASATRSIAASSLQDSSSMKMLALVAMFFLPGSFIAALFSTPLFKWDEAAAAESESTMRVGIRPQFALFWAVTVPITVAVFIMYGVWMWVVKKKDKRRRKKGLQVLV</sequence>
<comment type="caution">
    <text evidence="2">The sequence shown here is derived from an EMBL/GenBank/DDBJ whole genome shotgun (WGS) entry which is preliminary data.</text>
</comment>
<dbReference type="GeneID" id="87891777"/>
<accession>A0ABR0FN47</accession>
<gene>
    <name evidence="2" type="ORF">QC761_0060110</name>
</gene>
<protein>
    <submittedName>
        <fullName evidence="2">Uncharacterized protein</fullName>
    </submittedName>
</protein>
<keyword evidence="1" id="KW-1133">Transmembrane helix</keyword>